<name>A0A4Z2J2N6_9TELE</name>
<comment type="caution">
    <text evidence="1">The sequence shown here is derived from an EMBL/GenBank/DDBJ whole genome shotgun (WGS) entry which is preliminary data.</text>
</comment>
<evidence type="ECO:0000313" key="2">
    <source>
        <dbReference type="Proteomes" id="UP000314294"/>
    </source>
</evidence>
<keyword evidence="2" id="KW-1185">Reference proteome</keyword>
<organism evidence="1 2">
    <name type="scientific">Liparis tanakae</name>
    <name type="common">Tanaka's snailfish</name>
    <dbReference type="NCBI Taxonomy" id="230148"/>
    <lineage>
        <taxon>Eukaryota</taxon>
        <taxon>Metazoa</taxon>
        <taxon>Chordata</taxon>
        <taxon>Craniata</taxon>
        <taxon>Vertebrata</taxon>
        <taxon>Euteleostomi</taxon>
        <taxon>Actinopterygii</taxon>
        <taxon>Neopterygii</taxon>
        <taxon>Teleostei</taxon>
        <taxon>Neoteleostei</taxon>
        <taxon>Acanthomorphata</taxon>
        <taxon>Eupercaria</taxon>
        <taxon>Perciformes</taxon>
        <taxon>Cottioidei</taxon>
        <taxon>Cottales</taxon>
        <taxon>Liparidae</taxon>
        <taxon>Liparis</taxon>
    </lineage>
</organism>
<dbReference type="EMBL" id="SRLO01000026">
    <property type="protein sequence ID" value="TNN84479.1"/>
    <property type="molecule type" value="Genomic_DNA"/>
</dbReference>
<gene>
    <name evidence="1" type="ORF">EYF80_005179</name>
</gene>
<accession>A0A4Z2J2N6</accession>
<protein>
    <submittedName>
        <fullName evidence="1">Uncharacterized protein</fullName>
    </submittedName>
</protein>
<proteinExistence type="predicted"/>
<dbReference type="Proteomes" id="UP000314294">
    <property type="component" value="Unassembled WGS sequence"/>
</dbReference>
<reference evidence="1 2" key="1">
    <citation type="submission" date="2019-03" db="EMBL/GenBank/DDBJ databases">
        <title>First draft genome of Liparis tanakae, snailfish: a comprehensive survey of snailfish specific genes.</title>
        <authorList>
            <person name="Kim W."/>
            <person name="Song I."/>
            <person name="Jeong J.-H."/>
            <person name="Kim D."/>
            <person name="Kim S."/>
            <person name="Ryu S."/>
            <person name="Song J.Y."/>
            <person name="Lee S.K."/>
        </authorList>
    </citation>
    <scope>NUCLEOTIDE SEQUENCE [LARGE SCALE GENOMIC DNA]</scope>
    <source>
        <tissue evidence="1">Muscle</tissue>
    </source>
</reference>
<evidence type="ECO:0000313" key="1">
    <source>
        <dbReference type="EMBL" id="TNN84479.1"/>
    </source>
</evidence>
<dbReference type="AlphaFoldDB" id="A0A4Z2J2N6"/>
<sequence>MEILQEPPPWQYTVVVISCLVATLTEDADISIGQREKRGVQRMLGISQDGVPPAVRVFTSVDDYIPVTWVNKTTVVQEHLISPHPTHPTLPHPSHPIPTFNPQHPFSKKTTAERWSSTNHGVLWVGLFVVHLRQLLRSGAVDPTQHIEPTTGWGQREFTK</sequence>